<dbReference type="Proteomes" id="UP000836841">
    <property type="component" value="Chromosome 7"/>
</dbReference>
<gene>
    <name evidence="5" type="ORF">TAV2_LOCUS24082</name>
</gene>
<dbReference type="InterPro" id="IPR008974">
    <property type="entry name" value="TRAF-like"/>
</dbReference>
<dbReference type="SUPFAM" id="SSF49599">
    <property type="entry name" value="TRAF domain-like"/>
    <property type="match status" value="1"/>
</dbReference>
<evidence type="ECO:0000256" key="1">
    <source>
        <dbReference type="ARBA" id="ARBA00023054"/>
    </source>
</evidence>
<protein>
    <recommendedName>
        <fullName evidence="4">MATH domain-containing protein</fullName>
    </recommendedName>
</protein>
<evidence type="ECO:0000256" key="3">
    <source>
        <dbReference type="SAM" id="MobiDB-lite"/>
    </source>
</evidence>
<organism evidence="5 6">
    <name type="scientific">Thlaspi arvense</name>
    <name type="common">Field penny-cress</name>
    <dbReference type="NCBI Taxonomy" id="13288"/>
    <lineage>
        <taxon>Eukaryota</taxon>
        <taxon>Viridiplantae</taxon>
        <taxon>Streptophyta</taxon>
        <taxon>Embryophyta</taxon>
        <taxon>Tracheophyta</taxon>
        <taxon>Spermatophyta</taxon>
        <taxon>Magnoliopsida</taxon>
        <taxon>eudicotyledons</taxon>
        <taxon>Gunneridae</taxon>
        <taxon>Pentapetalae</taxon>
        <taxon>rosids</taxon>
        <taxon>malvids</taxon>
        <taxon>Brassicales</taxon>
        <taxon>Brassicaceae</taxon>
        <taxon>Thlaspideae</taxon>
        <taxon>Thlaspi</taxon>
    </lineage>
</organism>
<feature type="region of interest" description="Disordered" evidence="3">
    <location>
        <begin position="187"/>
        <end position="339"/>
    </location>
</feature>
<name>A0AAU9TBH0_THLAR</name>
<accession>A0AAU9TBH0</accession>
<dbReference type="PANTHER" id="PTHR46236">
    <property type="entry name" value="TRAF-LIKE SUPERFAMILY PROTEIN"/>
    <property type="match status" value="1"/>
</dbReference>
<dbReference type="SMART" id="SM00061">
    <property type="entry name" value="MATH"/>
    <property type="match status" value="1"/>
</dbReference>
<proteinExistence type="predicted"/>
<evidence type="ECO:0000313" key="6">
    <source>
        <dbReference type="Proteomes" id="UP000836841"/>
    </source>
</evidence>
<feature type="domain" description="MATH" evidence="4">
    <location>
        <begin position="8"/>
        <end position="131"/>
    </location>
</feature>
<sequence>MDHGMRTEKKFTWVLDDFSSWDQTVHYSPRFVVAGSDWCVTAYPSFYRDGTHYLSVYLKLALESSPIGWRRNVQFTLTLVNTNSPNWNKVAGGECCFDAKKNSWGFGNFLPLYKLLGGFLMDRRLVIIAQVKVLPVEPVKITASSLSLREAIQGVYAPVAKSQVETVDVDASKEALRAAIESLAKSQVETVDVDASKEGAEDDDDTSQVAQETENSSKENVEDDASEEGTGDDDDTSQVAEETENVDNDDGSDDDASEEGTGDDDDTSQVAQETENVDNDDGSDDDASEEGTGVDDDDSSEEGTGDDDDTFEEGSDDDDASAPVSDGDNNGAPKEDVDGEAASLVTEDNATNGTSLDQVQSVRRIFQKHPDIASEFRAKNQHLRNACMSFLLSLIKTLCQSLDELSNEDLVEADIALTYLKDAGFKVDWLENKLDQLKKNKEKEQSGLARLQEIEEDLLKLKQKCLDLNALAEKEKSELSVTRTALSFDDLV</sequence>
<evidence type="ECO:0000313" key="5">
    <source>
        <dbReference type="EMBL" id="CAH2080085.1"/>
    </source>
</evidence>
<dbReference type="PANTHER" id="PTHR46236:SF33">
    <property type="entry name" value="MEPRIN AND TRAF-LIKE DOMAIN-CONTAINING PROTEIN-RELATED"/>
    <property type="match status" value="1"/>
</dbReference>
<dbReference type="EMBL" id="OU466863">
    <property type="protein sequence ID" value="CAH2080085.1"/>
    <property type="molecule type" value="Genomic_DNA"/>
</dbReference>
<evidence type="ECO:0000256" key="2">
    <source>
        <dbReference type="SAM" id="Coils"/>
    </source>
</evidence>
<dbReference type="CDD" id="cd00121">
    <property type="entry name" value="MATH"/>
    <property type="match status" value="1"/>
</dbReference>
<keyword evidence="1 2" id="KW-0175">Coiled coil</keyword>
<dbReference type="PROSITE" id="PS50144">
    <property type="entry name" value="MATH"/>
    <property type="match status" value="1"/>
</dbReference>
<evidence type="ECO:0000259" key="4">
    <source>
        <dbReference type="PROSITE" id="PS50144"/>
    </source>
</evidence>
<reference evidence="5 6" key="1">
    <citation type="submission" date="2022-03" db="EMBL/GenBank/DDBJ databases">
        <authorList>
            <person name="Nunn A."/>
            <person name="Chopra R."/>
            <person name="Nunn A."/>
            <person name="Contreras Garrido A."/>
        </authorList>
    </citation>
    <scope>NUCLEOTIDE SEQUENCE [LARGE SCALE GENOMIC DNA]</scope>
</reference>
<feature type="compositionally biased region" description="Acidic residues" evidence="3">
    <location>
        <begin position="221"/>
        <end position="267"/>
    </location>
</feature>
<dbReference type="InterPro" id="IPR050804">
    <property type="entry name" value="MCC"/>
</dbReference>
<feature type="compositionally biased region" description="Acidic residues" evidence="3">
    <location>
        <begin position="275"/>
        <end position="320"/>
    </location>
</feature>
<dbReference type="AlphaFoldDB" id="A0AAU9TBH0"/>
<dbReference type="Pfam" id="PF22486">
    <property type="entry name" value="MATH_2"/>
    <property type="match status" value="1"/>
</dbReference>
<keyword evidence="6" id="KW-1185">Reference proteome</keyword>
<feature type="coiled-coil region" evidence="2">
    <location>
        <begin position="420"/>
        <end position="478"/>
    </location>
</feature>
<dbReference type="Gene3D" id="2.60.210.10">
    <property type="entry name" value="Apoptosis, Tumor Necrosis Factor Receptor Associated Protein 2, Chain A"/>
    <property type="match status" value="1"/>
</dbReference>
<dbReference type="InterPro" id="IPR002083">
    <property type="entry name" value="MATH/TRAF_dom"/>
</dbReference>